<gene>
    <name evidence="2" type="ORF">J3R75_001101</name>
</gene>
<dbReference type="GO" id="GO:0005886">
    <property type="term" value="C:plasma membrane"/>
    <property type="evidence" value="ECO:0007669"/>
    <property type="project" value="UniProtKB-SubCell"/>
</dbReference>
<dbReference type="AlphaFoldDB" id="A0AAE3VEY1"/>
<evidence type="ECO:0000256" key="1">
    <source>
        <dbReference type="HAMAP-Rule" id="MF_00386"/>
    </source>
</evidence>
<comment type="caution">
    <text evidence="2">The sequence shown here is derived from an EMBL/GenBank/DDBJ whole genome shotgun (WGS) entry which is preliminary data.</text>
</comment>
<keyword evidence="3" id="KW-1185">Reference proteome</keyword>
<name>A0AAE3VEY1_9BACT</name>
<dbReference type="SMART" id="SM01234">
    <property type="entry name" value="Haemolytic"/>
    <property type="match status" value="1"/>
</dbReference>
<comment type="similarity">
    <text evidence="1">Belongs to the UPF0161 family.</text>
</comment>
<keyword evidence="1" id="KW-0472">Membrane</keyword>
<accession>A0AAE3VEY1</accession>
<dbReference type="EMBL" id="JAUSVL010000001">
    <property type="protein sequence ID" value="MDQ0288994.1"/>
    <property type="molecule type" value="Genomic_DNA"/>
</dbReference>
<evidence type="ECO:0000313" key="2">
    <source>
        <dbReference type="EMBL" id="MDQ0288994.1"/>
    </source>
</evidence>
<keyword evidence="1" id="KW-1003">Cell membrane</keyword>
<evidence type="ECO:0000313" key="3">
    <source>
        <dbReference type="Proteomes" id="UP001238163"/>
    </source>
</evidence>
<comment type="subcellular location">
    <subcellularLocation>
        <location evidence="1">Cell membrane</location>
        <topology evidence="1">Peripheral membrane protein</topology>
        <orientation evidence="1">Cytoplasmic side</orientation>
    </subcellularLocation>
</comment>
<dbReference type="HAMAP" id="MF_00386">
    <property type="entry name" value="UPF0161_YidD"/>
    <property type="match status" value="1"/>
</dbReference>
<reference evidence="2" key="1">
    <citation type="submission" date="2023-07" db="EMBL/GenBank/DDBJ databases">
        <title>Genomic Encyclopedia of Type Strains, Phase IV (KMG-IV): sequencing the most valuable type-strain genomes for metagenomic binning, comparative biology and taxonomic classification.</title>
        <authorList>
            <person name="Goeker M."/>
        </authorList>
    </citation>
    <scope>NUCLEOTIDE SEQUENCE</scope>
    <source>
        <strain evidence="2">DSM 24202</strain>
    </source>
</reference>
<organism evidence="2 3">
    <name type="scientific">Oligosphaera ethanolica</name>
    <dbReference type="NCBI Taxonomy" id="760260"/>
    <lineage>
        <taxon>Bacteria</taxon>
        <taxon>Pseudomonadati</taxon>
        <taxon>Lentisphaerota</taxon>
        <taxon>Oligosphaeria</taxon>
        <taxon>Oligosphaerales</taxon>
        <taxon>Oligosphaeraceae</taxon>
        <taxon>Oligosphaera</taxon>
    </lineage>
</organism>
<dbReference type="PANTHER" id="PTHR33383">
    <property type="entry name" value="MEMBRANE PROTEIN INSERTION EFFICIENCY FACTOR-RELATED"/>
    <property type="match status" value="1"/>
</dbReference>
<dbReference type="Pfam" id="PF01809">
    <property type="entry name" value="YidD"/>
    <property type="match status" value="1"/>
</dbReference>
<dbReference type="Proteomes" id="UP001238163">
    <property type="component" value="Unassembled WGS sequence"/>
</dbReference>
<sequence length="74" mass="8468">MRDALVALIAFYRRYLSGLKPACCRFQPSCSEYGMVAIRRYGACKGTGLLLWRLARCQPFYHGPVYDPVPDLKH</sequence>
<proteinExistence type="inferred from homology"/>
<protein>
    <recommendedName>
        <fullName evidence="1">Putative membrane protein insertion efficiency factor</fullName>
    </recommendedName>
</protein>
<dbReference type="RefSeq" id="WP_307260335.1">
    <property type="nucleotide sequence ID" value="NZ_JAUSVL010000001.1"/>
</dbReference>
<dbReference type="InterPro" id="IPR002696">
    <property type="entry name" value="Membr_insert_effic_factor_YidD"/>
</dbReference>
<dbReference type="PANTHER" id="PTHR33383:SF1">
    <property type="entry name" value="MEMBRANE PROTEIN INSERTION EFFICIENCY FACTOR-RELATED"/>
    <property type="match status" value="1"/>
</dbReference>
<comment type="function">
    <text evidence="1">Could be involved in insertion of integral membrane proteins into the membrane.</text>
</comment>
<dbReference type="NCBIfam" id="TIGR00278">
    <property type="entry name" value="membrane protein insertion efficiency factor YidD"/>
    <property type="match status" value="1"/>
</dbReference>